<organism evidence="3 4">
    <name type="scientific">Plasticicumulans acidivorans</name>
    <dbReference type="NCBI Taxonomy" id="886464"/>
    <lineage>
        <taxon>Bacteria</taxon>
        <taxon>Pseudomonadati</taxon>
        <taxon>Pseudomonadota</taxon>
        <taxon>Gammaproteobacteria</taxon>
        <taxon>Candidatus Competibacteraceae</taxon>
        <taxon>Plasticicumulans</taxon>
    </lineage>
</organism>
<dbReference type="AlphaFoldDB" id="A0A317MV17"/>
<feature type="chain" id="PRO_5016373618" evidence="2">
    <location>
        <begin position="31"/>
        <end position="252"/>
    </location>
</feature>
<dbReference type="PROSITE" id="PS51257">
    <property type="entry name" value="PROKAR_LIPOPROTEIN"/>
    <property type="match status" value="1"/>
</dbReference>
<dbReference type="InterPro" id="IPR018718">
    <property type="entry name" value="DUF2242"/>
</dbReference>
<feature type="signal peptide" evidence="2">
    <location>
        <begin position="1"/>
        <end position="30"/>
    </location>
</feature>
<evidence type="ECO:0000256" key="1">
    <source>
        <dbReference type="SAM" id="MobiDB-lite"/>
    </source>
</evidence>
<keyword evidence="4" id="KW-1185">Reference proteome</keyword>
<evidence type="ECO:0000313" key="4">
    <source>
        <dbReference type="Proteomes" id="UP000246569"/>
    </source>
</evidence>
<feature type="region of interest" description="Disordered" evidence="1">
    <location>
        <begin position="180"/>
        <end position="252"/>
    </location>
</feature>
<name>A0A317MV17_9GAMM</name>
<dbReference type="RefSeq" id="WP_110018555.1">
    <property type="nucleotide sequence ID" value="NZ_QGTJ01000005.1"/>
</dbReference>
<dbReference type="Proteomes" id="UP000246569">
    <property type="component" value="Unassembled WGS sequence"/>
</dbReference>
<evidence type="ECO:0000256" key="2">
    <source>
        <dbReference type="SAM" id="SignalP"/>
    </source>
</evidence>
<dbReference type="Pfam" id="PF10001">
    <property type="entry name" value="DUF2242"/>
    <property type="match status" value="1"/>
</dbReference>
<protein>
    <submittedName>
        <fullName evidence="3">Uncharacterized protein DUF2242</fullName>
    </submittedName>
</protein>
<dbReference type="OrthoDB" id="8588389at2"/>
<comment type="caution">
    <text evidence="3">The sequence shown here is derived from an EMBL/GenBank/DDBJ whole genome shotgun (WGS) entry which is preliminary data.</text>
</comment>
<accession>A0A317MV17</accession>
<gene>
    <name evidence="3" type="ORF">C7443_105200</name>
</gene>
<sequence length="252" mass="25550">MIPLLRPVPSLLAALLLALTACSTPKPVYQAERFAADNGYSRRFSATPAATCEAARRALLSQGYQINDARADGVDAKKTFQPDRDQHVEIGVRVTCAPETSGSIAFANAEQTLYGVKKTSSAASVGVGAVGSISLPLGSSDDSLVKIGAETIPAGEYYDRFFDLVKHYLPEVARAMAASETKATPATPPSVPQAQPLPAAPEPAAAAPSAPPSTATPATTTPATTMPAGAAAPAATPAPSPTPAPSAGSAVQ</sequence>
<reference evidence="3 4" key="1">
    <citation type="submission" date="2018-05" db="EMBL/GenBank/DDBJ databases">
        <title>Genomic Encyclopedia of Type Strains, Phase IV (KMG-IV): sequencing the most valuable type-strain genomes for metagenomic binning, comparative biology and taxonomic classification.</title>
        <authorList>
            <person name="Goeker M."/>
        </authorList>
    </citation>
    <scope>NUCLEOTIDE SEQUENCE [LARGE SCALE GENOMIC DNA]</scope>
    <source>
        <strain evidence="3 4">DSM 23606</strain>
    </source>
</reference>
<evidence type="ECO:0000313" key="3">
    <source>
        <dbReference type="EMBL" id="PWV61767.1"/>
    </source>
</evidence>
<proteinExistence type="predicted"/>
<feature type="compositionally biased region" description="Low complexity" evidence="1">
    <location>
        <begin position="192"/>
        <end position="235"/>
    </location>
</feature>
<keyword evidence="2" id="KW-0732">Signal</keyword>
<dbReference type="EMBL" id="QGTJ01000005">
    <property type="protein sequence ID" value="PWV61767.1"/>
    <property type="molecule type" value="Genomic_DNA"/>
</dbReference>